<evidence type="ECO:0000259" key="1">
    <source>
        <dbReference type="SMART" id="SM00834"/>
    </source>
</evidence>
<dbReference type="KEGG" id="nli:G3M70_13140"/>
<gene>
    <name evidence="2" type="ORF">G3M70_13140</name>
</gene>
<evidence type="ECO:0000313" key="3">
    <source>
        <dbReference type="Proteomes" id="UP000594688"/>
    </source>
</evidence>
<proteinExistence type="predicted"/>
<dbReference type="Proteomes" id="UP000594688">
    <property type="component" value="Chromosome"/>
</dbReference>
<feature type="domain" description="Putative regulatory protein FmdB zinc ribbon" evidence="1">
    <location>
        <begin position="1"/>
        <end position="47"/>
    </location>
</feature>
<protein>
    <submittedName>
        <fullName evidence="2">Zinc ribbon domain-containing protein</fullName>
    </submittedName>
</protein>
<organism evidence="2 3">
    <name type="scientific">Candidatus Nitronauta litoralis</name>
    <dbReference type="NCBI Taxonomy" id="2705533"/>
    <lineage>
        <taxon>Bacteria</taxon>
        <taxon>Pseudomonadati</taxon>
        <taxon>Nitrospinota/Tectimicrobiota group</taxon>
        <taxon>Nitrospinota</taxon>
        <taxon>Nitrospinia</taxon>
        <taxon>Nitrospinales</taxon>
        <taxon>Nitrospinaceae</taxon>
        <taxon>Candidatus Nitronauta</taxon>
    </lineage>
</organism>
<sequence>MPFYEYECEKCKETFEALQKPSDPPLEMCDPETCKHGGGGKVKKIITGTNFHLYGPGFYSTDNKRKYLK</sequence>
<evidence type="ECO:0000313" key="2">
    <source>
        <dbReference type="EMBL" id="QPJ62769.1"/>
    </source>
</evidence>
<name>A0A7T0BXK8_9BACT</name>
<dbReference type="InterPro" id="IPR013429">
    <property type="entry name" value="Regulatory_FmdB_Zinc_ribbon"/>
</dbReference>
<dbReference type="Pfam" id="PF09723">
    <property type="entry name" value="Zn_ribbon_8"/>
    <property type="match status" value="1"/>
</dbReference>
<dbReference type="EMBL" id="CP048685">
    <property type="protein sequence ID" value="QPJ62769.1"/>
    <property type="molecule type" value="Genomic_DNA"/>
</dbReference>
<dbReference type="AlphaFoldDB" id="A0A7T0BXK8"/>
<accession>A0A7T0BXK8</accession>
<dbReference type="SMART" id="SM00834">
    <property type="entry name" value="CxxC_CXXC_SSSS"/>
    <property type="match status" value="1"/>
</dbReference>
<reference evidence="2 3" key="1">
    <citation type="submission" date="2020-02" db="EMBL/GenBank/DDBJ databases">
        <title>Genomic and physiological characterization of two novel Nitrospinaceae genera.</title>
        <authorList>
            <person name="Mueller A.J."/>
            <person name="Jung M.-Y."/>
            <person name="Strachan C.R."/>
            <person name="Herbold C.W."/>
            <person name="Kirkegaard R.H."/>
            <person name="Daims H."/>
        </authorList>
    </citation>
    <scope>NUCLEOTIDE SEQUENCE [LARGE SCALE GENOMIC DNA]</scope>
    <source>
        <strain evidence="2">EB</strain>
    </source>
</reference>
<dbReference type="NCBIfam" id="TIGR02605">
    <property type="entry name" value="CxxC_CxxC_SSSS"/>
    <property type="match status" value="1"/>
</dbReference>